<dbReference type="PANTHER" id="PTHR19959:SF119">
    <property type="entry name" value="FUNGAL LIPASE-LIKE DOMAIN-CONTAINING PROTEIN"/>
    <property type="match status" value="1"/>
</dbReference>
<sequence length="1015" mass="109133">MRGSDRHVEHVHDSVVVTGDGNVVLFVSGREFARVPIPRSGDGVEQLLFGRHRSRGSAVFGSWLRPDAGVLEPQPRPELAELAAWCADDQAPVVRLVCGAGGQGKTFLAARLCERVRGEGWLAGFVTMPPANWRALSSPDTAGVALRRELLRLPELTAGIHAAVATGTRTLLVVDYAENVAPVVAELLNAVADVDGFASVRMLLLARSADTWWDELTVEHRHYRSVQSEPVKLESLTRSLTPSQVGDIWHRAVETFTQRAAERGLKPSPAERTSGPPATLSTTLDLYAGALLQVIDPIGGTAARGGDALARVLEHERRQVAHAFRAQQVELSPLRRDWAMLTAALRPAATLKEAARALGSVPALHGLDDAALLGVAEVLHRLYPHDVGTDVWQAPQPDPLVDVHLRQMATNAPSDTEFVEALAALCGGGELGPAMHAAKVLHRCWSSLEPDGRFAVAHRRIGGALRTLVRRSSGGYAPALTALDPNAFAAEIVAAVEGESAAGPSLSVAEVTQLDQMLRSMESTYTRGAIAVAVSRRLVAATRCGEHDTPIERSRHAEELGVLSLRLAEIGEARESLERIQEAVAIRRTLAANDPRRYRAALADSLSDLSTRLDRVGIRDHGLLAAEEAVELYRAAVADDRRYWPYLADKLNALSNCLRAVDRDRSLAASEESVEICRRLADADDAARADLAMALNNHSLKLGGFQLVAESMKAIREATDIYRALAERNPAAHSRMLSRALHNLALRLRDSDEPGTSLDAFDEAVAMRRRLTGSRSTRVARAELAASLAARATVLRLLGRRDEGIDSAREAIHLYRSVVEPNSPAYQPNFAAALVVLARNLARTDDKGEALGALQEALAIRMQQVEQGDVGALPELVDVLGHLAGVAQAGDGRPDLWAVHNAVSVVREGAKAGSTAHLARALDYLSRIMAAAHQRQESVAAAEEAADLWETLAAAEPGRYRSDFRASIHALVARLIRFDLPVDILGMAGRLKHIPNVGGADDESPSPVGLVPAPA</sequence>
<feature type="region of interest" description="Disordered" evidence="1">
    <location>
        <begin position="995"/>
        <end position="1015"/>
    </location>
</feature>
<gene>
    <name evidence="2" type="ORF">RB614_24300</name>
</gene>
<dbReference type="Pfam" id="PF13374">
    <property type="entry name" value="TPR_10"/>
    <property type="match status" value="2"/>
</dbReference>
<evidence type="ECO:0000313" key="3">
    <source>
        <dbReference type="Proteomes" id="UP001230908"/>
    </source>
</evidence>
<protein>
    <submittedName>
        <fullName evidence="2">Tetratricopeptide repeat protein</fullName>
    </submittedName>
</protein>
<dbReference type="RefSeq" id="WP_308714925.1">
    <property type="nucleotide sequence ID" value="NZ_JAVHUY010000023.1"/>
</dbReference>
<proteinExistence type="predicted"/>
<dbReference type="Proteomes" id="UP001230908">
    <property type="component" value="Unassembled WGS sequence"/>
</dbReference>
<dbReference type="InterPro" id="IPR011990">
    <property type="entry name" value="TPR-like_helical_dom_sf"/>
</dbReference>
<evidence type="ECO:0000256" key="1">
    <source>
        <dbReference type="SAM" id="MobiDB-lite"/>
    </source>
</evidence>
<accession>A0ABU0ZKS4</accession>
<name>A0ABU0ZKS4_9ACTN</name>
<evidence type="ECO:0000313" key="2">
    <source>
        <dbReference type="EMBL" id="MDQ7907648.1"/>
    </source>
</evidence>
<dbReference type="Gene3D" id="1.25.40.10">
    <property type="entry name" value="Tetratricopeptide repeat domain"/>
    <property type="match status" value="2"/>
</dbReference>
<dbReference type="PANTHER" id="PTHR19959">
    <property type="entry name" value="KINESIN LIGHT CHAIN"/>
    <property type="match status" value="1"/>
</dbReference>
<organism evidence="2 3">
    <name type="scientific">Phytohabitans maris</name>
    <dbReference type="NCBI Taxonomy" id="3071409"/>
    <lineage>
        <taxon>Bacteria</taxon>
        <taxon>Bacillati</taxon>
        <taxon>Actinomycetota</taxon>
        <taxon>Actinomycetes</taxon>
        <taxon>Micromonosporales</taxon>
        <taxon>Micromonosporaceae</taxon>
    </lineage>
</organism>
<dbReference type="EMBL" id="JAVHUY010000023">
    <property type="protein sequence ID" value="MDQ7907648.1"/>
    <property type="molecule type" value="Genomic_DNA"/>
</dbReference>
<reference evidence="2 3" key="1">
    <citation type="submission" date="2023-08" db="EMBL/GenBank/DDBJ databases">
        <title>Phytohabitans sansha sp. nov., isolated from marine sediment.</title>
        <authorList>
            <person name="Zhao Y."/>
            <person name="Yi K."/>
        </authorList>
    </citation>
    <scope>NUCLEOTIDE SEQUENCE [LARGE SCALE GENOMIC DNA]</scope>
    <source>
        <strain evidence="2 3">ZYX-F-186</strain>
    </source>
</reference>
<dbReference type="SUPFAM" id="SSF48452">
    <property type="entry name" value="TPR-like"/>
    <property type="match status" value="1"/>
</dbReference>
<comment type="caution">
    <text evidence="2">The sequence shown here is derived from an EMBL/GenBank/DDBJ whole genome shotgun (WGS) entry which is preliminary data.</text>
</comment>
<keyword evidence="3" id="KW-1185">Reference proteome</keyword>